<dbReference type="RefSeq" id="WP_381497468.1">
    <property type="nucleotide sequence ID" value="NZ_JBHUOM010000002.1"/>
</dbReference>
<organism evidence="1 2">
    <name type="scientific">Spirosoma flavum</name>
    <dbReference type="NCBI Taxonomy" id="2048557"/>
    <lineage>
        <taxon>Bacteria</taxon>
        <taxon>Pseudomonadati</taxon>
        <taxon>Bacteroidota</taxon>
        <taxon>Cytophagia</taxon>
        <taxon>Cytophagales</taxon>
        <taxon>Cytophagaceae</taxon>
        <taxon>Spirosoma</taxon>
    </lineage>
</organism>
<dbReference type="InterPro" id="IPR043519">
    <property type="entry name" value="NT_sf"/>
</dbReference>
<dbReference type="Gene3D" id="3.30.460.10">
    <property type="entry name" value="Beta Polymerase, domain 2"/>
    <property type="match status" value="1"/>
</dbReference>
<proteinExistence type="predicted"/>
<accession>A0ABW6AF43</accession>
<reference evidence="2" key="1">
    <citation type="journal article" date="2019" name="Int. J. Syst. Evol. Microbiol.">
        <title>The Global Catalogue of Microorganisms (GCM) 10K type strain sequencing project: providing services to taxonomists for standard genome sequencing and annotation.</title>
        <authorList>
            <consortium name="The Broad Institute Genomics Platform"/>
            <consortium name="The Broad Institute Genome Sequencing Center for Infectious Disease"/>
            <person name="Wu L."/>
            <person name="Ma J."/>
        </authorList>
    </citation>
    <scope>NUCLEOTIDE SEQUENCE [LARGE SCALE GENOMIC DNA]</scope>
    <source>
        <strain evidence="2">KCTC 52490</strain>
    </source>
</reference>
<sequence length="270" mass="30773">MQSVLQPFQSFIDNAINICRHDPEAVGLAAGGSWASGEIDQYSDLDLVLVTTRQIAPDTSQMQNYALTFGSLLASFRGDHVGEPRLLIALYESPLLHVDIKFLTPAEFYQRVENPIVLWERDQLLTTIIQQSTAQYPAFDYQWTEDRFWIWMHYAALKIGCGEFFEAIDFLAFVRNTVLGPLLHLKNARLPRGVRRAETSFTMEDVERLRKTVATPDREALLLSITEAMHLYEELRNDLAPSVIEKNRKAQLAVTTYLATIHQSAVSFHQ</sequence>
<dbReference type="SUPFAM" id="SSF81301">
    <property type="entry name" value="Nucleotidyltransferase"/>
    <property type="match status" value="1"/>
</dbReference>
<dbReference type="Proteomes" id="UP001597512">
    <property type="component" value="Unassembled WGS sequence"/>
</dbReference>
<dbReference type="Gene3D" id="1.20.120.330">
    <property type="entry name" value="Nucleotidyltransferases domain 2"/>
    <property type="match status" value="1"/>
</dbReference>
<keyword evidence="2" id="KW-1185">Reference proteome</keyword>
<gene>
    <name evidence="1" type="ORF">ACFS25_05705</name>
</gene>
<comment type="caution">
    <text evidence="1">The sequence shown here is derived from an EMBL/GenBank/DDBJ whole genome shotgun (WGS) entry which is preliminary data.</text>
</comment>
<name>A0ABW6AF43_9BACT</name>
<evidence type="ECO:0000313" key="2">
    <source>
        <dbReference type="Proteomes" id="UP001597512"/>
    </source>
</evidence>
<protein>
    <submittedName>
        <fullName evidence="1">Nucleotidyltransferase domain-containing protein</fullName>
    </submittedName>
</protein>
<evidence type="ECO:0000313" key="1">
    <source>
        <dbReference type="EMBL" id="MFD2933268.1"/>
    </source>
</evidence>
<dbReference type="EMBL" id="JBHUOM010000002">
    <property type="protein sequence ID" value="MFD2933268.1"/>
    <property type="molecule type" value="Genomic_DNA"/>
</dbReference>